<evidence type="ECO:0000259" key="11">
    <source>
        <dbReference type="Pfam" id="PF02866"/>
    </source>
</evidence>
<feature type="binding site" evidence="8">
    <location>
        <begin position="27"/>
        <end position="32"/>
    </location>
    <ligand>
        <name>NAD(+)</name>
        <dbReference type="ChEBI" id="CHEBI:57540"/>
    </ligand>
</feature>
<evidence type="ECO:0000256" key="1">
    <source>
        <dbReference type="ARBA" id="ARBA00004843"/>
    </source>
</evidence>
<dbReference type="InterPro" id="IPR001557">
    <property type="entry name" value="L-lactate/malate_DH"/>
</dbReference>
<dbReference type="Gene3D" id="3.40.50.720">
    <property type="entry name" value="NAD(P)-binding Rossmann-like Domain"/>
    <property type="match status" value="1"/>
</dbReference>
<gene>
    <name evidence="12" type="ORF">EVEC_LOCUS10549</name>
</gene>
<dbReference type="EC" id="1.1.1.27" evidence="3 9"/>
<comment type="pathway">
    <text evidence="1 9">Fermentation; pyruvate fermentation to lactate; (S)-lactate from pyruvate: step 1/1.</text>
</comment>
<reference evidence="12 13" key="2">
    <citation type="submission" date="2018-10" db="EMBL/GenBank/DDBJ databases">
        <authorList>
            <consortium name="Pathogen Informatics"/>
        </authorList>
    </citation>
    <scope>NUCLEOTIDE SEQUENCE [LARGE SCALE GENOMIC DNA]</scope>
</reference>
<proteinExistence type="inferred from homology"/>
<dbReference type="InterPro" id="IPR022383">
    <property type="entry name" value="Lactate/malate_DH_C"/>
</dbReference>
<dbReference type="PRINTS" id="PR00086">
    <property type="entry name" value="LLDHDRGNASE"/>
</dbReference>
<comment type="catalytic activity">
    <reaction evidence="6 9">
        <text>(S)-lactate + NAD(+) = pyruvate + NADH + H(+)</text>
        <dbReference type="Rhea" id="RHEA:23444"/>
        <dbReference type="ChEBI" id="CHEBI:15361"/>
        <dbReference type="ChEBI" id="CHEBI:15378"/>
        <dbReference type="ChEBI" id="CHEBI:16651"/>
        <dbReference type="ChEBI" id="CHEBI:57540"/>
        <dbReference type="ChEBI" id="CHEBI:57945"/>
        <dbReference type="EC" id="1.1.1.27"/>
    </reaction>
</comment>
<evidence type="ECO:0000256" key="7">
    <source>
        <dbReference type="PIRSR" id="PIRSR000102-1"/>
    </source>
</evidence>
<evidence type="ECO:0000256" key="2">
    <source>
        <dbReference type="ARBA" id="ARBA00006054"/>
    </source>
</evidence>
<dbReference type="FunFam" id="3.40.50.720:FF:000018">
    <property type="entry name" value="Malate dehydrogenase"/>
    <property type="match status" value="1"/>
</dbReference>
<dbReference type="InterPro" id="IPR011304">
    <property type="entry name" value="L-lactate_DH"/>
</dbReference>
<protein>
    <recommendedName>
        <fullName evidence="3 9">L-lactate dehydrogenase</fullName>
        <ecNumber evidence="3 9">1.1.1.27</ecNumber>
    </recommendedName>
</protein>
<dbReference type="WBParaSite" id="EVEC_0001123501-mRNA-1">
    <property type="protein sequence ID" value="EVEC_0001123501-mRNA-1"/>
    <property type="gene ID" value="EVEC_0001123501"/>
</dbReference>
<comment type="similarity">
    <text evidence="2">Belongs to the LDH/MDH superfamily. LDH family.</text>
</comment>
<keyword evidence="13" id="KW-1185">Reference proteome</keyword>
<dbReference type="InterPro" id="IPR018177">
    <property type="entry name" value="L-lactate_DH_AS"/>
</dbReference>
<keyword evidence="5 8" id="KW-0520">NAD</keyword>
<dbReference type="NCBIfam" id="TIGR01771">
    <property type="entry name" value="L-LDH-NAD"/>
    <property type="match status" value="1"/>
</dbReference>
<dbReference type="PROSITE" id="PS00064">
    <property type="entry name" value="L_LDH"/>
    <property type="match status" value="1"/>
</dbReference>
<feature type="binding site" evidence="8">
    <location>
        <begin position="136"/>
        <end position="138"/>
    </location>
    <ligand>
        <name>NAD(+)</name>
        <dbReference type="ChEBI" id="CHEBI:57540"/>
    </ligand>
</feature>
<dbReference type="OrthoDB" id="5405561at2759"/>
<dbReference type="InterPro" id="IPR015955">
    <property type="entry name" value="Lactate_DH/Glyco_Ohase_4_C"/>
</dbReference>
<feature type="domain" description="Lactate/malate dehydrogenase N-terminal" evidence="10">
    <location>
        <begin position="22"/>
        <end position="160"/>
    </location>
</feature>
<dbReference type="Pfam" id="PF02866">
    <property type="entry name" value="Ldh_1_C"/>
    <property type="match status" value="1"/>
</dbReference>
<sequence>MEDISKALFHEIAPVHTSSRSKVTIVGVGQVGMACAYSILQQNIATEICLIDVDKNKLKGEMMDLQDGLAFTRHCVVKASTDYALSENSKVCIITAGARQREGEDRLSLGKRNVAIFQSIVPQLVKYSPETILMVVTNPVDVLTYLAWKLSGLPKQRVIGSGTNLDSARFRFLLSDRLQMASSSCHGWIIGEHGDSSVPVWSGVNVAGVRLKDLITKSKGEVLSDAWKKEIHDLVVQSAGEIIKLKGYTSWAIGLSCASIVSGILRNTRNVFALSTDIKGLHGIDKEVYLSLPCVLGETGITHIVQQNLSTQEVCNTRFSIAKLKESAKKIFEAQRALGI</sequence>
<feature type="domain" description="Lactate/malate dehydrogenase C-terminal" evidence="11">
    <location>
        <begin position="163"/>
        <end position="333"/>
    </location>
</feature>
<evidence type="ECO:0000256" key="8">
    <source>
        <dbReference type="PIRSR" id="PIRSR000102-3"/>
    </source>
</evidence>
<accession>A0A0N4VK53</accession>
<dbReference type="HAMAP" id="MF_00488">
    <property type="entry name" value="Lactate_dehydrog"/>
    <property type="match status" value="1"/>
</dbReference>
<dbReference type="InterPro" id="IPR036291">
    <property type="entry name" value="NAD(P)-bd_dom_sf"/>
</dbReference>
<dbReference type="GO" id="GO:0004459">
    <property type="term" value="F:L-lactate dehydrogenase (NAD+) activity"/>
    <property type="evidence" value="ECO:0007669"/>
    <property type="project" value="UniProtKB-EC"/>
</dbReference>
<dbReference type="Proteomes" id="UP000274131">
    <property type="component" value="Unassembled WGS sequence"/>
</dbReference>
<dbReference type="InterPro" id="IPR001236">
    <property type="entry name" value="Lactate/malate_DH_N"/>
</dbReference>
<evidence type="ECO:0000256" key="5">
    <source>
        <dbReference type="ARBA" id="ARBA00023027"/>
    </source>
</evidence>
<dbReference type="PIRSF" id="PIRSF000102">
    <property type="entry name" value="Lac_mal_DH"/>
    <property type="match status" value="1"/>
</dbReference>
<evidence type="ECO:0000313" key="14">
    <source>
        <dbReference type="WBParaSite" id="EVEC_0001123501-mRNA-1"/>
    </source>
</evidence>
<dbReference type="PANTHER" id="PTHR43128:SF16">
    <property type="entry name" value="L-LACTATE DEHYDROGENASE"/>
    <property type="match status" value="1"/>
</dbReference>
<dbReference type="SUPFAM" id="SSF56327">
    <property type="entry name" value="LDH C-terminal domain-like"/>
    <property type="match status" value="1"/>
</dbReference>
<evidence type="ECO:0000313" key="12">
    <source>
        <dbReference type="EMBL" id="VDD95798.1"/>
    </source>
</evidence>
<dbReference type="Gene3D" id="3.90.110.10">
    <property type="entry name" value="Lactate dehydrogenase/glycoside hydrolase, family 4, C-terminal"/>
    <property type="match status" value="1"/>
</dbReference>
<feature type="active site" description="Proton acceptor" evidence="7">
    <location>
        <position position="193"/>
    </location>
</feature>
<dbReference type="AlphaFoldDB" id="A0A0N4VK53"/>
<dbReference type="EMBL" id="UXUI01010941">
    <property type="protein sequence ID" value="VDD95798.1"/>
    <property type="molecule type" value="Genomic_DNA"/>
</dbReference>
<evidence type="ECO:0000259" key="10">
    <source>
        <dbReference type="Pfam" id="PF00056"/>
    </source>
</evidence>
<dbReference type="GO" id="GO:0006089">
    <property type="term" value="P:lactate metabolic process"/>
    <property type="evidence" value="ECO:0007669"/>
    <property type="project" value="TreeGrafter"/>
</dbReference>
<organism evidence="14">
    <name type="scientific">Enterobius vermicularis</name>
    <name type="common">Human pinworm</name>
    <dbReference type="NCBI Taxonomy" id="51028"/>
    <lineage>
        <taxon>Eukaryota</taxon>
        <taxon>Metazoa</taxon>
        <taxon>Ecdysozoa</taxon>
        <taxon>Nematoda</taxon>
        <taxon>Chromadorea</taxon>
        <taxon>Rhabditida</taxon>
        <taxon>Spirurina</taxon>
        <taxon>Oxyuridomorpha</taxon>
        <taxon>Oxyuroidea</taxon>
        <taxon>Oxyuridae</taxon>
        <taxon>Enterobius</taxon>
    </lineage>
</organism>
<evidence type="ECO:0000256" key="9">
    <source>
        <dbReference type="RuleBase" id="RU000496"/>
    </source>
</evidence>
<feature type="binding site" evidence="8">
    <location>
        <position position="113"/>
    </location>
    <ligand>
        <name>NAD(+)</name>
        <dbReference type="ChEBI" id="CHEBI:57540"/>
    </ligand>
</feature>
<dbReference type="PROSITE" id="PS51257">
    <property type="entry name" value="PROKAR_LIPOPROTEIN"/>
    <property type="match status" value="1"/>
</dbReference>
<keyword evidence="4 9" id="KW-0560">Oxidoreductase</keyword>
<dbReference type="STRING" id="51028.A0A0N4VK53"/>
<evidence type="ECO:0000313" key="13">
    <source>
        <dbReference type="Proteomes" id="UP000274131"/>
    </source>
</evidence>
<name>A0A0N4VK53_ENTVE</name>
<dbReference type="CDD" id="cd05293">
    <property type="entry name" value="LDH_1"/>
    <property type="match status" value="1"/>
</dbReference>
<dbReference type="Pfam" id="PF00056">
    <property type="entry name" value="Ldh_1_N"/>
    <property type="match status" value="1"/>
</dbReference>
<reference evidence="14" key="1">
    <citation type="submission" date="2017-02" db="UniProtKB">
        <authorList>
            <consortium name="WormBaseParasite"/>
        </authorList>
    </citation>
    <scope>IDENTIFICATION</scope>
</reference>
<dbReference type="UniPathway" id="UPA00554">
    <property type="reaction ID" value="UER00611"/>
</dbReference>
<evidence type="ECO:0000256" key="6">
    <source>
        <dbReference type="ARBA" id="ARBA00049258"/>
    </source>
</evidence>
<dbReference type="PANTHER" id="PTHR43128">
    <property type="entry name" value="L-2-HYDROXYCARBOXYLATE DEHYDROGENASE (NAD(P)(+))"/>
    <property type="match status" value="1"/>
</dbReference>
<evidence type="ECO:0000256" key="3">
    <source>
        <dbReference type="ARBA" id="ARBA00012967"/>
    </source>
</evidence>
<feature type="binding site" evidence="8">
    <location>
        <position position="52"/>
    </location>
    <ligand>
        <name>NAD(+)</name>
        <dbReference type="ChEBI" id="CHEBI:57540"/>
    </ligand>
</feature>
<dbReference type="SUPFAM" id="SSF51735">
    <property type="entry name" value="NAD(P)-binding Rossmann-fold domains"/>
    <property type="match status" value="1"/>
</dbReference>
<evidence type="ECO:0000256" key="4">
    <source>
        <dbReference type="ARBA" id="ARBA00023002"/>
    </source>
</evidence>
<dbReference type="GO" id="GO:0005737">
    <property type="term" value="C:cytoplasm"/>
    <property type="evidence" value="ECO:0007669"/>
    <property type="project" value="InterPro"/>
</dbReference>